<keyword evidence="3" id="KW-1185">Reference proteome</keyword>
<feature type="compositionally biased region" description="Polar residues" evidence="1">
    <location>
        <begin position="64"/>
        <end position="77"/>
    </location>
</feature>
<organism evidence="2 3">
    <name type="scientific">Trametes coccinea (strain BRFM310)</name>
    <name type="common">Pycnoporus coccineus</name>
    <dbReference type="NCBI Taxonomy" id="1353009"/>
    <lineage>
        <taxon>Eukaryota</taxon>
        <taxon>Fungi</taxon>
        <taxon>Dikarya</taxon>
        <taxon>Basidiomycota</taxon>
        <taxon>Agaricomycotina</taxon>
        <taxon>Agaricomycetes</taxon>
        <taxon>Polyporales</taxon>
        <taxon>Polyporaceae</taxon>
        <taxon>Trametes</taxon>
    </lineage>
</organism>
<gene>
    <name evidence="2" type="ORF">PYCCODRAFT_391741</name>
</gene>
<dbReference type="OrthoDB" id="10609154at2759"/>
<evidence type="ECO:0000313" key="3">
    <source>
        <dbReference type="Proteomes" id="UP000193067"/>
    </source>
</evidence>
<protein>
    <submittedName>
        <fullName evidence="2">Uncharacterized protein</fullName>
    </submittedName>
</protein>
<dbReference type="AlphaFoldDB" id="A0A1Y2J468"/>
<feature type="compositionally biased region" description="Low complexity" evidence="1">
    <location>
        <begin position="108"/>
        <end position="125"/>
    </location>
</feature>
<feature type="region of interest" description="Disordered" evidence="1">
    <location>
        <begin position="62"/>
        <end position="125"/>
    </location>
</feature>
<dbReference type="EMBL" id="KZ084087">
    <property type="protein sequence ID" value="OSD08166.1"/>
    <property type="molecule type" value="Genomic_DNA"/>
</dbReference>
<accession>A0A1Y2J468</accession>
<dbReference type="Proteomes" id="UP000193067">
    <property type="component" value="Unassembled WGS sequence"/>
</dbReference>
<evidence type="ECO:0000256" key="1">
    <source>
        <dbReference type="SAM" id="MobiDB-lite"/>
    </source>
</evidence>
<proteinExistence type="predicted"/>
<name>A0A1Y2J468_TRAC3</name>
<reference evidence="2 3" key="1">
    <citation type="journal article" date="2015" name="Biotechnol. Biofuels">
        <title>Enhanced degradation of softwood versus hardwood by the white-rot fungus Pycnoporus coccineus.</title>
        <authorList>
            <person name="Couturier M."/>
            <person name="Navarro D."/>
            <person name="Chevret D."/>
            <person name="Henrissat B."/>
            <person name="Piumi F."/>
            <person name="Ruiz-Duenas F.J."/>
            <person name="Martinez A.T."/>
            <person name="Grigoriev I.V."/>
            <person name="Riley R."/>
            <person name="Lipzen A."/>
            <person name="Berrin J.G."/>
            <person name="Master E.R."/>
            <person name="Rosso M.N."/>
        </authorList>
    </citation>
    <scope>NUCLEOTIDE SEQUENCE [LARGE SCALE GENOMIC DNA]</scope>
    <source>
        <strain evidence="2 3">BRFM310</strain>
    </source>
</reference>
<sequence>MLLPAGSCARERDASALYGYPERARATFRFVTFVSRCAQNGCMVRASSRSSVTVRQLRRAYGQRTPSRYSQETTSLPCSDPRAAEERYKHTRSLRSHASTRPPGRPLAGRLARASSGSGGEAAFSRQRRVLPMAPRPRISIPSGMRPSAVLARAHGPPALPFRRTSS</sequence>
<evidence type="ECO:0000313" key="2">
    <source>
        <dbReference type="EMBL" id="OSD08166.1"/>
    </source>
</evidence>